<protein>
    <submittedName>
        <fullName evidence="1">Uncharacterized protein</fullName>
    </submittedName>
</protein>
<organism evidence="1 2">
    <name type="scientific">Pseudoalteromonas rubra</name>
    <dbReference type="NCBI Taxonomy" id="43658"/>
    <lineage>
        <taxon>Bacteria</taxon>
        <taxon>Pseudomonadati</taxon>
        <taxon>Pseudomonadota</taxon>
        <taxon>Gammaproteobacteria</taxon>
        <taxon>Alteromonadales</taxon>
        <taxon>Pseudoalteromonadaceae</taxon>
        <taxon>Pseudoalteromonas</taxon>
    </lineage>
</organism>
<evidence type="ECO:0000313" key="2">
    <source>
        <dbReference type="Proteomes" id="UP000016480"/>
    </source>
</evidence>
<name>A0A8T0C4J1_9GAMM</name>
<gene>
    <name evidence="1" type="ORF">PRUB_a0003</name>
</gene>
<evidence type="ECO:0000313" key="1">
    <source>
        <dbReference type="EMBL" id="KAF7785656.1"/>
    </source>
</evidence>
<sequence>MDVPRCSQCTSNELAFQHCRTLLLTEQHKVAGFRSGLLD</sequence>
<reference evidence="1 2" key="1">
    <citation type="journal article" date="2012" name="J. Bacteriol.">
        <title>Genome sequence of the cycloprodigiosin-producing bacterial strain Pseudoalteromonas rubra ATCC 29570(T).</title>
        <authorList>
            <person name="Xie B.B."/>
            <person name="Shu Y.L."/>
            <person name="Qin Q.L."/>
            <person name="Rong J.C."/>
            <person name="Zhang X.Y."/>
            <person name="Chen X.L."/>
            <person name="Zhou B.C."/>
            <person name="Zhang Y.Z."/>
        </authorList>
    </citation>
    <scope>NUCLEOTIDE SEQUENCE [LARGE SCALE GENOMIC DNA]</scope>
    <source>
        <strain evidence="1 2">DSM 6842</strain>
    </source>
</reference>
<accession>A0A8T0C4J1</accession>
<proteinExistence type="predicted"/>
<dbReference type="AlphaFoldDB" id="A0A8T0C4J1"/>
<comment type="caution">
    <text evidence="1">The sequence shown here is derived from an EMBL/GenBank/DDBJ whole genome shotgun (WGS) entry which is preliminary data.</text>
</comment>
<dbReference type="EMBL" id="AHCD03000035">
    <property type="protein sequence ID" value="KAF7785656.1"/>
    <property type="molecule type" value="Genomic_DNA"/>
</dbReference>
<dbReference type="Proteomes" id="UP000016480">
    <property type="component" value="Unassembled WGS sequence"/>
</dbReference>